<dbReference type="SUPFAM" id="SSF53822">
    <property type="entry name" value="Periplasmic binding protein-like I"/>
    <property type="match status" value="1"/>
</dbReference>
<dbReference type="Gene3D" id="1.10.260.40">
    <property type="entry name" value="lambda repressor-like DNA-binding domains"/>
    <property type="match status" value="1"/>
</dbReference>
<evidence type="ECO:0000256" key="1">
    <source>
        <dbReference type="ARBA" id="ARBA00023015"/>
    </source>
</evidence>
<protein>
    <submittedName>
        <fullName evidence="5">HTH-type transcriptional regulator MalR</fullName>
    </submittedName>
</protein>
<comment type="caution">
    <text evidence="5">The sequence shown here is derived from an EMBL/GenBank/DDBJ whole genome shotgun (WGS) entry which is preliminary data.</text>
</comment>
<reference evidence="5 6" key="1">
    <citation type="submission" date="2016-07" db="EMBL/GenBank/DDBJ databases">
        <title>Characterization of isolates of Eisenbergiella tayi derived from blood cultures, using whole genome sequencing.</title>
        <authorList>
            <person name="Burdz T."/>
            <person name="Wiebe D."/>
            <person name="Huynh C."/>
            <person name="Bernard K."/>
        </authorList>
    </citation>
    <scope>NUCLEOTIDE SEQUENCE [LARGE SCALE GENOMIC DNA]</scope>
    <source>
        <strain evidence="5 6">NML 120489</strain>
    </source>
</reference>
<evidence type="ECO:0000259" key="4">
    <source>
        <dbReference type="SMART" id="SM00354"/>
    </source>
</evidence>
<accession>A0A1E3ALP3</accession>
<dbReference type="InterPro" id="IPR000843">
    <property type="entry name" value="HTH_LacI"/>
</dbReference>
<gene>
    <name evidence="5" type="primary">malR_2</name>
    <name evidence="5" type="ORF">BEH84_04035</name>
</gene>
<feature type="domain" description="HTH lacI-type" evidence="4">
    <location>
        <begin position="4"/>
        <end position="70"/>
    </location>
</feature>
<dbReference type="InterPro" id="IPR010982">
    <property type="entry name" value="Lambda_DNA-bd_dom_sf"/>
</dbReference>
<evidence type="ECO:0000256" key="3">
    <source>
        <dbReference type="ARBA" id="ARBA00023163"/>
    </source>
</evidence>
<dbReference type="GeneID" id="93301999"/>
<dbReference type="CDD" id="cd01392">
    <property type="entry name" value="HTH_LacI"/>
    <property type="match status" value="1"/>
</dbReference>
<dbReference type="InterPro" id="IPR028082">
    <property type="entry name" value="Peripla_BP_I"/>
</dbReference>
<dbReference type="AlphaFoldDB" id="A0A1E3ALP3"/>
<keyword evidence="1" id="KW-0805">Transcription regulation</keyword>
<sequence>MTGKYTAHQLAMELGVSDSTVSRALSGKGRIGDERSREIVKIARERGLIPSSAVQKRTGNIGIVLPVDAWDGAAFFLECMEGIVNSLVLGGYDILLCMAAENDIKPVKRLVESKKADAYIMLRALEEDKQIKYLSSIGKPCVLIGSCDMDVAQIDSNHISSGRDLTMYLLAHGLKNIVYLGGKSTYVVNQARLRGYFEAYERLGMTCNRKMVFQDVITTGQIQYIVEEFRVKQVDCVLCGDDLICSRVLQALMLNGLRVPEDMAVASLNNSSFLDHYTPQITAVEISAKDLGTAAGQQIVKMLKGKENNSRHLLSYNLLLRGSTRGK</sequence>
<dbReference type="Proteomes" id="UP000095003">
    <property type="component" value="Unassembled WGS sequence"/>
</dbReference>
<dbReference type="GO" id="GO:0003700">
    <property type="term" value="F:DNA-binding transcription factor activity"/>
    <property type="evidence" value="ECO:0007669"/>
    <property type="project" value="TreeGrafter"/>
</dbReference>
<name>A0A1E3ALP3_9FIRM</name>
<dbReference type="EMBL" id="MCGI01000004">
    <property type="protein sequence ID" value="ODM09668.1"/>
    <property type="molecule type" value="Genomic_DNA"/>
</dbReference>
<dbReference type="Gene3D" id="3.40.50.2300">
    <property type="match status" value="2"/>
</dbReference>
<dbReference type="InterPro" id="IPR046335">
    <property type="entry name" value="LacI/GalR-like_sensor"/>
</dbReference>
<dbReference type="PANTHER" id="PTHR30146">
    <property type="entry name" value="LACI-RELATED TRANSCRIPTIONAL REPRESSOR"/>
    <property type="match status" value="1"/>
</dbReference>
<evidence type="ECO:0000256" key="2">
    <source>
        <dbReference type="ARBA" id="ARBA00023125"/>
    </source>
</evidence>
<dbReference type="SMART" id="SM00354">
    <property type="entry name" value="HTH_LACI"/>
    <property type="match status" value="1"/>
</dbReference>
<dbReference type="Pfam" id="PF13377">
    <property type="entry name" value="Peripla_BP_3"/>
    <property type="match status" value="1"/>
</dbReference>
<keyword evidence="3" id="KW-0804">Transcription</keyword>
<dbReference type="PANTHER" id="PTHR30146:SF109">
    <property type="entry name" value="HTH-TYPE TRANSCRIPTIONAL REGULATOR GALS"/>
    <property type="match status" value="1"/>
</dbReference>
<keyword evidence="2" id="KW-0238">DNA-binding</keyword>
<evidence type="ECO:0000313" key="6">
    <source>
        <dbReference type="Proteomes" id="UP000095003"/>
    </source>
</evidence>
<dbReference type="GO" id="GO:0000976">
    <property type="term" value="F:transcription cis-regulatory region binding"/>
    <property type="evidence" value="ECO:0007669"/>
    <property type="project" value="TreeGrafter"/>
</dbReference>
<evidence type="ECO:0000313" key="5">
    <source>
        <dbReference type="EMBL" id="ODM09668.1"/>
    </source>
</evidence>
<dbReference type="RefSeq" id="WP_069158157.1">
    <property type="nucleotide sequence ID" value="NZ_DAWDRA010000154.1"/>
</dbReference>
<organism evidence="5 6">
    <name type="scientific">Eisenbergiella tayi</name>
    <dbReference type="NCBI Taxonomy" id="1432052"/>
    <lineage>
        <taxon>Bacteria</taxon>
        <taxon>Bacillati</taxon>
        <taxon>Bacillota</taxon>
        <taxon>Clostridia</taxon>
        <taxon>Lachnospirales</taxon>
        <taxon>Lachnospiraceae</taxon>
        <taxon>Eisenbergiella</taxon>
    </lineage>
</organism>
<proteinExistence type="predicted"/>
<dbReference type="SUPFAM" id="SSF47413">
    <property type="entry name" value="lambda repressor-like DNA-binding domains"/>
    <property type="match status" value="1"/>
</dbReference>